<dbReference type="InterPro" id="IPR005358">
    <property type="entry name" value="Puta_zinc/iron-chelating_dom"/>
</dbReference>
<name>A0A7C4LLC8_9PLAN</name>
<evidence type="ECO:0000313" key="1">
    <source>
        <dbReference type="EMBL" id="HGT39615.1"/>
    </source>
</evidence>
<organism evidence="1">
    <name type="scientific">Schlesneria paludicola</name>
    <dbReference type="NCBI Taxonomy" id="360056"/>
    <lineage>
        <taxon>Bacteria</taxon>
        <taxon>Pseudomonadati</taxon>
        <taxon>Planctomycetota</taxon>
        <taxon>Planctomycetia</taxon>
        <taxon>Planctomycetales</taxon>
        <taxon>Planctomycetaceae</taxon>
        <taxon>Schlesneria</taxon>
    </lineage>
</organism>
<dbReference type="AlphaFoldDB" id="A0A7C4LLC8"/>
<reference evidence="1" key="1">
    <citation type="journal article" date="2020" name="mSystems">
        <title>Genome- and Community-Level Interaction Insights into Carbon Utilization and Element Cycling Functions of Hydrothermarchaeota in Hydrothermal Sediment.</title>
        <authorList>
            <person name="Zhou Z."/>
            <person name="Liu Y."/>
            <person name="Xu W."/>
            <person name="Pan J."/>
            <person name="Luo Z.H."/>
            <person name="Li M."/>
        </authorList>
    </citation>
    <scope>NUCLEOTIDE SEQUENCE [LARGE SCALE GENOMIC DNA]</scope>
    <source>
        <strain evidence="1">SpSt-508</strain>
    </source>
</reference>
<protein>
    <submittedName>
        <fullName evidence="1">YkgJ family cysteine cluster protein</fullName>
    </submittedName>
</protein>
<comment type="caution">
    <text evidence="1">The sequence shown here is derived from an EMBL/GenBank/DDBJ whole genome shotgun (WGS) entry which is preliminary data.</text>
</comment>
<dbReference type="EMBL" id="DSVQ01000012">
    <property type="protein sequence ID" value="HGT39615.1"/>
    <property type="molecule type" value="Genomic_DNA"/>
</dbReference>
<gene>
    <name evidence="1" type="ORF">ENS64_10185</name>
</gene>
<accession>A0A7C4LLC8</accession>
<dbReference type="Pfam" id="PF03692">
    <property type="entry name" value="CxxCxxCC"/>
    <property type="match status" value="1"/>
</dbReference>
<proteinExistence type="predicted"/>
<sequence>MLPGRAVPQAECRRMASLPLQLPTLQNWSCHNCAGCCRQHLIEITEAERARILAQGWTTAEELPPGPPVVWFAGWPWKKRYRLAHRPDGGCVFLDERGLCRIHARFGEAAKPLACRVYPYAFHPHGKSVAVSLRYSCPSVVGNRGQPVPRQRAELQRLASEVVPPGADRIPPPLIARRHQVTWKQFDALVEPFDRILAKERLPLLLRLLQLLAYANLLAEARFDKLDDRQISEFVDLVTGAIAAEFQTAPERMDEPSAVGRLYFRLFAAQYARKDTVATAEAGWRGRWQLFRAILRFSRGTGEAPPLQDVFRPVPFADLERPHGPLPSGAVELFTRYLRVKVLGLHFCGPAFYGFPVVDGWHSLALMVPITLWLARWLARSAQRQVLELADIEHALALADHHHGYNEALGQPHARRRIRQLAESGDLARLLVWYAR</sequence>